<organism evidence="2 3">
    <name type="scientific">Alkalihalobacillus trypoxylicola</name>
    <dbReference type="NCBI Taxonomy" id="519424"/>
    <lineage>
        <taxon>Bacteria</taxon>
        <taxon>Bacillati</taxon>
        <taxon>Bacillota</taxon>
        <taxon>Bacilli</taxon>
        <taxon>Bacillales</taxon>
        <taxon>Bacillaceae</taxon>
        <taxon>Alkalihalobacillus</taxon>
    </lineage>
</organism>
<evidence type="ECO:0000313" key="2">
    <source>
        <dbReference type="EMBL" id="KYG32190.1"/>
    </source>
</evidence>
<feature type="transmembrane region" description="Helical" evidence="1">
    <location>
        <begin position="84"/>
        <end position="105"/>
    </location>
</feature>
<keyword evidence="1" id="KW-0812">Transmembrane</keyword>
<dbReference type="STRING" id="519424.AZF04_05335"/>
<comment type="caution">
    <text evidence="2">The sequence shown here is derived from an EMBL/GenBank/DDBJ whole genome shotgun (WGS) entry which is preliminary data.</text>
</comment>
<keyword evidence="1" id="KW-0472">Membrane</keyword>
<keyword evidence="3" id="KW-1185">Reference proteome</keyword>
<dbReference type="RefSeq" id="WP_045481137.1">
    <property type="nucleotide sequence ID" value="NZ_LTAO01000012.1"/>
</dbReference>
<dbReference type="InterPro" id="IPR025689">
    <property type="entry name" value="Spore_YtrH"/>
</dbReference>
<protein>
    <submittedName>
        <fullName evidence="2">Sporulation protein</fullName>
    </submittedName>
</protein>
<gene>
    <name evidence="2" type="ORF">AZF04_05335</name>
</gene>
<proteinExistence type="predicted"/>
<dbReference type="Pfam" id="PF14034">
    <property type="entry name" value="Spore_YtrH"/>
    <property type="match status" value="1"/>
</dbReference>
<dbReference type="AlphaFoldDB" id="A0A162EAZ6"/>
<dbReference type="Proteomes" id="UP000075806">
    <property type="component" value="Unassembled WGS sequence"/>
</dbReference>
<dbReference type="EMBL" id="LTAO01000012">
    <property type="protein sequence ID" value="KYG32190.1"/>
    <property type="molecule type" value="Genomic_DNA"/>
</dbReference>
<feature type="transmembrane region" description="Helical" evidence="1">
    <location>
        <begin position="51"/>
        <end position="72"/>
    </location>
</feature>
<feature type="transmembrane region" description="Helical" evidence="1">
    <location>
        <begin position="12"/>
        <end position="31"/>
    </location>
</feature>
<sequence>MTRELLSSLVDVFFVAFGVIIGGALIGSIGAFLTGKPPLTEIYNLSQSLKIWAIVAAIGGSFDAITSIERGLFSGIHDDILRTLMMLFTALIGAQSGTILLQWLVGGEQ</sequence>
<name>A0A162EAZ6_9BACI</name>
<reference evidence="2" key="1">
    <citation type="submission" date="2016-02" db="EMBL/GenBank/DDBJ databases">
        <title>Genome sequence of Bacillus trypoxylicola KCTC 13244(T).</title>
        <authorList>
            <person name="Jeong H."/>
            <person name="Park S.-H."/>
            <person name="Choi S.-K."/>
        </authorList>
    </citation>
    <scope>NUCLEOTIDE SEQUENCE [LARGE SCALE GENOMIC DNA]</scope>
    <source>
        <strain evidence="2">KCTC 13244</strain>
    </source>
</reference>
<keyword evidence="1" id="KW-1133">Transmembrane helix</keyword>
<evidence type="ECO:0000313" key="3">
    <source>
        <dbReference type="Proteomes" id="UP000075806"/>
    </source>
</evidence>
<dbReference type="OrthoDB" id="2381692at2"/>
<accession>A0A162EAZ6</accession>
<evidence type="ECO:0000256" key="1">
    <source>
        <dbReference type="SAM" id="Phobius"/>
    </source>
</evidence>